<organism evidence="2 3">
    <name type="scientific">Veronia pacifica</name>
    <dbReference type="NCBI Taxonomy" id="1080227"/>
    <lineage>
        <taxon>Bacteria</taxon>
        <taxon>Pseudomonadati</taxon>
        <taxon>Pseudomonadota</taxon>
        <taxon>Gammaproteobacteria</taxon>
        <taxon>Vibrionales</taxon>
        <taxon>Vibrionaceae</taxon>
        <taxon>Veronia</taxon>
    </lineage>
</organism>
<dbReference type="Proteomes" id="UP000094936">
    <property type="component" value="Unassembled WGS sequence"/>
</dbReference>
<dbReference type="Pfam" id="PF07238">
    <property type="entry name" value="PilZ"/>
    <property type="match status" value="1"/>
</dbReference>
<dbReference type="AlphaFoldDB" id="A0A1C3EKW1"/>
<keyword evidence="3" id="KW-1185">Reference proteome</keyword>
<dbReference type="RefSeq" id="WP_068901271.1">
    <property type="nucleotide sequence ID" value="NZ_JBHUIF010000004.1"/>
</dbReference>
<evidence type="ECO:0000313" key="2">
    <source>
        <dbReference type="EMBL" id="ODA33873.1"/>
    </source>
</evidence>
<protein>
    <recommendedName>
        <fullName evidence="1">PilZ domain-containing protein</fullName>
    </recommendedName>
</protein>
<feature type="domain" description="PilZ" evidence="1">
    <location>
        <begin position="6"/>
        <end position="102"/>
    </location>
</feature>
<gene>
    <name evidence="2" type="ORF">A8L45_08600</name>
</gene>
<proteinExistence type="predicted"/>
<comment type="caution">
    <text evidence="2">The sequence shown here is derived from an EMBL/GenBank/DDBJ whole genome shotgun (WGS) entry which is preliminary data.</text>
</comment>
<evidence type="ECO:0000259" key="1">
    <source>
        <dbReference type="Pfam" id="PF07238"/>
    </source>
</evidence>
<dbReference type="InterPro" id="IPR009875">
    <property type="entry name" value="PilZ_domain"/>
</dbReference>
<name>A0A1C3EKW1_9GAMM</name>
<reference evidence="2 3" key="1">
    <citation type="submission" date="2016-05" db="EMBL/GenBank/DDBJ databases">
        <title>Genomic Taxonomy of the Vibrionaceae.</title>
        <authorList>
            <person name="Gomez-Gil B."/>
            <person name="Enciso-Ibarra J."/>
        </authorList>
    </citation>
    <scope>NUCLEOTIDE SEQUENCE [LARGE SCALE GENOMIC DNA]</scope>
    <source>
        <strain evidence="2 3">CAIM 1920</strain>
    </source>
</reference>
<evidence type="ECO:0000313" key="3">
    <source>
        <dbReference type="Proteomes" id="UP000094936"/>
    </source>
</evidence>
<dbReference type="GO" id="GO:0035438">
    <property type="term" value="F:cyclic-di-GMP binding"/>
    <property type="evidence" value="ECO:0007669"/>
    <property type="project" value="InterPro"/>
</dbReference>
<sequence length="111" mass="13202">MQNEARRFFRLDYPESYRPELQINDRCFQVQQISEEGIVAIIPNVSLNQIGAIFNATITFYDGVTFELLGRILRIEGDRVVGQLTKGINFKRMNEEQRQLRVRFPRYKFNR</sequence>
<accession>A0A1C3EKW1</accession>
<dbReference type="EMBL" id="LYBM01000012">
    <property type="protein sequence ID" value="ODA33873.1"/>
    <property type="molecule type" value="Genomic_DNA"/>
</dbReference>